<dbReference type="VEuPathDB" id="FungiDB:PC110_g11636"/>
<evidence type="ECO:0000313" key="2">
    <source>
        <dbReference type="EMBL" id="KAG2939131.1"/>
    </source>
</evidence>
<accession>A0A8T0ZS75</accession>
<gene>
    <name evidence="1" type="ORF">PC113_g3117</name>
    <name evidence="2" type="ORF">PC115_g3289</name>
    <name evidence="3" type="ORF">PC117_g3908</name>
    <name evidence="4" type="ORF">PC118_g2002</name>
</gene>
<reference evidence="1" key="1">
    <citation type="submission" date="2018-10" db="EMBL/GenBank/DDBJ databases">
        <title>Effector identification in a new, highly contiguous assembly of the strawberry crown rot pathogen Phytophthora cactorum.</title>
        <authorList>
            <person name="Armitage A.D."/>
            <person name="Nellist C.F."/>
            <person name="Bates H."/>
            <person name="Vickerstaff R.J."/>
            <person name="Harrison R.J."/>
        </authorList>
    </citation>
    <scope>NUCLEOTIDE SEQUENCE</scope>
    <source>
        <strain evidence="1">15-7</strain>
        <strain evidence="2">4032</strain>
        <strain evidence="3">4040</strain>
        <strain evidence="4">P415</strain>
    </source>
</reference>
<evidence type="ECO:0000313" key="5">
    <source>
        <dbReference type="Proteomes" id="UP000735874"/>
    </source>
</evidence>
<evidence type="ECO:0000313" key="3">
    <source>
        <dbReference type="EMBL" id="KAG2951059.1"/>
    </source>
</evidence>
<dbReference type="Proteomes" id="UP000736787">
    <property type="component" value="Unassembled WGS sequence"/>
</dbReference>
<sequence length="99" mass="11194">MLLLLQNEIGQIVGRRLTRSENHEETEKFLLDVKTQFAADGDCFVVSDNANAVRELIGKSYGDSVCVKQDPFHVITRFSEKVKSKPIRKLLCTQLKTAL</sequence>
<dbReference type="EMBL" id="RCMI01000053">
    <property type="protein sequence ID" value="KAG2939131.1"/>
    <property type="molecule type" value="Genomic_DNA"/>
</dbReference>
<evidence type="ECO:0000313" key="4">
    <source>
        <dbReference type="EMBL" id="KAG2997334.1"/>
    </source>
</evidence>
<name>A0A8T0ZS75_9STRA</name>
<proteinExistence type="predicted"/>
<dbReference type="Proteomes" id="UP000774804">
    <property type="component" value="Unassembled WGS sequence"/>
</dbReference>
<comment type="caution">
    <text evidence="1">The sequence shown here is derived from an EMBL/GenBank/DDBJ whole genome shotgun (WGS) entry which is preliminary data.</text>
</comment>
<dbReference type="EMBL" id="RCMK01000059">
    <property type="protein sequence ID" value="KAG2951059.1"/>
    <property type="molecule type" value="Genomic_DNA"/>
</dbReference>
<dbReference type="AlphaFoldDB" id="A0A8T0ZS75"/>
<dbReference type="EMBL" id="RCML01000027">
    <property type="protein sequence ID" value="KAG2997334.1"/>
    <property type="molecule type" value="Genomic_DNA"/>
</dbReference>
<evidence type="ECO:0000313" key="1">
    <source>
        <dbReference type="EMBL" id="KAG2866128.1"/>
    </source>
</evidence>
<organism evidence="1 5">
    <name type="scientific">Phytophthora cactorum</name>
    <dbReference type="NCBI Taxonomy" id="29920"/>
    <lineage>
        <taxon>Eukaryota</taxon>
        <taxon>Sar</taxon>
        <taxon>Stramenopiles</taxon>
        <taxon>Oomycota</taxon>
        <taxon>Peronosporomycetes</taxon>
        <taxon>Peronosporales</taxon>
        <taxon>Peronosporaceae</taxon>
        <taxon>Phytophthora</taxon>
    </lineage>
</organism>
<dbReference type="Proteomes" id="UP000735874">
    <property type="component" value="Unassembled WGS sequence"/>
</dbReference>
<dbReference type="EMBL" id="RCMG01000045">
    <property type="protein sequence ID" value="KAG2866128.1"/>
    <property type="molecule type" value="Genomic_DNA"/>
</dbReference>
<protein>
    <submittedName>
        <fullName evidence="1">Uncharacterized protein</fullName>
    </submittedName>
</protein>
<dbReference type="Proteomes" id="UP000697107">
    <property type="component" value="Unassembled WGS sequence"/>
</dbReference>